<dbReference type="AlphaFoldDB" id="A0A7V8FLM3"/>
<dbReference type="GO" id="GO:0051603">
    <property type="term" value="P:proteolysis involved in protein catabolic process"/>
    <property type="evidence" value="ECO:0007669"/>
    <property type="project" value="TreeGrafter"/>
</dbReference>
<evidence type="ECO:0000259" key="8">
    <source>
        <dbReference type="Pfam" id="PF01435"/>
    </source>
</evidence>
<gene>
    <name evidence="9" type="primary">bepA_2</name>
    <name evidence="9" type="ORF">GAK30_03192</name>
</gene>
<feature type="domain" description="Peptidase M48" evidence="8">
    <location>
        <begin position="94"/>
        <end position="266"/>
    </location>
</feature>
<dbReference type="Pfam" id="PF01435">
    <property type="entry name" value="Peptidase_M48"/>
    <property type="match status" value="1"/>
</dbReference>
<proteinExistence type="predicted"/>
<reference evidence="10" key="1">
    <citation type="journal article" date="2020" name="MBio">
        <title>Horizontal gene transfer to a defensive symbiont with a reduced genome amongst a multipartite beetle microbiome.</title>
        <authorList>
            <person name="Waterworth S.C."/>
            <person name="Florez L.V."/>
            <person name="Rees E.R."/>
            <person name="Hertweck C."/>
            <person name="Kaltenpoth M."/>
            <person name="Kwan J.C."/>
        </authorList>
    </citation>
    <scope>NUCLEOTIDE SEQUENCE [LARGE SCALE GENOMIC DNA]</scope>
</reference>
<accession>A0A7V8FLM3</accession>
<evidence type="ECO:0000256" key="5">
    <source>
        <dbReference type="ARBA" id="ARBA00022833"/>
    </source>
</evidence>
<dbReference type="InterPro" id="IPR001915">
    <property type="entry name" value="Peptidase_M48"/>
</dbReference>
<evidence type="ECO:0000256" key="4">
    <source>
        <dbReference type="ARBA" id="ARBA00022801"/>
    </source>
</evidence>
<name>A0A7V8FLM3_9BURK</name>
<dbReference type="EMBL" id="WNDQ01000059">
    <property type="protein sequence ID" value="KAF1019291.1"/>
    <property type="molecule type" value="Genomic_DNA"/>
</dbReference>
<evidence type="ECO:0000256" key="1">
    <source>
        <dbReference type="ARBA" id="ARBA00001947"/>
    </source>
</evidence>
<dbReference type="Gene3D" id="3.30.2010.10">
    <property type="entry name" value="Metalloproteases ('zincins'), catalytic domain"/>
    <property type="match status" value="1"/>
</dbReference>
<protein>
    <submittedName>
        <fullName evidence="9">Beta-barrel assembly-enhancing protease</fullName>
    </submittedName>
</protein>
<evidence type="ECO:0000313" key="9">
    <source>
        <dbReference type="EMBL" id="KAF1019291.1"/>
    </source>
</evidence>
<dbReference type="GO" id="GO:0004222">
    <property type="term" value="F:metalloendopeptidase activity"/>
    <property type="evidence" value="ECO:0007669"/>
    <property type="project" value="InterPro"/>
</dbReference>
<keyword evidence="4" id="KW-0378">Hydrolase</keyword>
<dbReference type="GO" id="GO:0016020">
    <property type="term" value="C:membrane"/>
    <property type="evidence" value="ECO:0007669"/>
    <property type="project" value="TreeGrafter"/>
</dbReference>
<keyword evidence="7" id="KW-0732">Signal</keyword>
<dbReference type="PANTHER" id="PTHR22726">
    <property type="entry name" value="METALLOENDOPEPTIDASE OMA1"/>
    <property type="match status" value="1"/>
</dbReference>
<feature type="chain" id="PRO_5031472254" evidence="7">
    <location>
        <begin position="28"/>
        <end position="516"/>
    </location>
</feature>
<evidence type="ECO:0000313" key="10">
    <source>
        <dbReference type="Proteomes" id="UP000461670"/>
    </source>
</evidence>
<dbReference type="InterPro" id="IPR051156">
    <property type="entry name" value="Mito/Outer_Membr_Metalloprot"/>
</dbReference>
<evidence type="ECO:0000256" key="6">
    <source>
        <dbReference type="ARBA" id="ARBA00023049"/>
    </source>
</evidence>
<evidence type="ECO:0000256" key="2">
    <source>
        <dbReference type="ARBA" id="ARBA00022670"/>
    </source>
</evidence>
<dbReference type="Proteomes" id="UP000461670">
    <property type="component" value="Unassembled WGS sequence"/>
</dbReference>
<organism evidence="9 10">
    <name type="scientific">Paracidovorax wautersii</name>
    <dbReference type="NCBI Taxonomy" id="1177982"/>
    <lineage>
        <taxon>Bacteria</taxon>
        <taxon>Pseudomonadati</taxon>
        <taxon>Pseudomonadota</taxon>
        <taxon>Betaproteobacteria</taxon>
        <taxon>Burkholderiales</taxon>
        <taxon>Comamonadaceae</taxon>
        <taxon>Paracidovorax</taxon>
    </lineage>
</organism>
<comment type="cofactor">
    <cofactor evidence="1">
        <name>Zn(2+)</name>
        <dbReference type="ChEBI" id="CHEBI:29105"/>
    </cofactor>
</comment>
<evidence type="ECO:0000256" key="7">
    <source>
        <dbReference type="SAM" id="SignalP"/>
    </source>
</evidence>
<dbReference type="GO" id="GO:0046872">
    <property type="term" value="F:metal ion binding"/>
    <property type="evidence" value="ECO:0007669"/>
    <property type="project" value="UniProtKB-KW"/>
</dbReference>
<keyword evidence="3" id="KW-0479">Metal-binding</keyword>
<sequence length="516" mass="56212">MPQRLKSLIAHAVAAALVASSTAPVHAQLPSLGDAGAMTVNAERRLGDQISREIHRDPTRIDDPILEDYVRDIWQPLLGASRTLGEMTADQDSRYAWQVFLFRDRTINAFALPGGYFGLHLGLIRIVDTRDELAAVLGHELSHVTQRHIARMMESSSRAAPLMIAAMILGALAAGSSRNTSDLGMAAIAGSQALAIQNQLNFSRDMEREADRIGFNTMLKAGFNPRAVASLFEKMQAANRINDTGNFPYLRSHPLTTERIGSAQQRIQLDTGRLPPLQADPLALMMAARADVLLDPGIDVLRNLIARAQGNALDSLSAPQRAGALYGAALAQARLRQFGPAGELMRQLDQTLANLRGNSTRHDELVMVAGKQLAAEIALLQGDAPRALTLVDLQSNDRADLLLAAQAGVRAGQAQAVSQRLQSWVAAHPRDTAARRQLAVALHAQNQHLRALRSEAEASVVELDYTAALDRLRAAQDLVRGEQGRADYIESSIIDTRTREVQELLRQQTLDDRVNQ</sequence>
<evidence type="ECO:0000256" key="3">
    <source>
        <dbReference type="ARBA" id="ARBA00022723"/>
    </source>
</evidence>
<feature type="signal peptide" evidence="7">
    <location>
        <begin position="1"/>
        <end position="27"/>
    </location>
</feature>
<comment type="caution">
    <text evidence="9">The sequence shown here is derived from an EMBL/GenBank/DDBJ whole genome shotgun (WGS) entry which is preliminary data.</text>
</comment>
<dbReference type="PANTHER" id="PTHR22726:SF1">
    <property type="entry name" value="METALLOENDOPEPTIDASE OMA1, MITOCHONDRIAL"/>
    <property type="match status" value="1"/>
</dbReference>
<keyword evidence="6" id="KW-0482">Metalloprotease</keyword>
<keyword evidence="2 9" id="KW-0645">Protease</keyword>
<keyword evidence="5" id="KW-0862">Zinc</keyword>